<protein>
    <submittedName>
        <fullName evidence="2">Uncharacterized protein</fullName>
    </submittedName>
</protein>
<dbReference type="Proteomes" id="UP000030665">
    <property type="component" value="Unassembled WGS sequence"/>
</dbReference>
<proteinExistence type="predicted"/>
<gene>
    <name evidence="2" type="ORF">TTRE_0000507801</name>
</gene>
<reference evidence="2" key="1">
    <citation type="submission" date="2014-01" db="EMBL/GenBank/DDBJ databases">
        <authorList>
            <person name="Aslett M."/>
        </authorList>
    </citation>
    <scope>NUCLEOTIDE SEQUENCE</scope>
</reference>
<dbReference type="AlphaFoldDB" id="A0A077Z9A0"/>
<reference evidence="2" key="2">
    <citation type="submission" date="2014-03" db="EMBL/GenBank/DDBJ databases">
        <title>The whipworm genome and dual-species transcriptomics of an intimate host-pathogen interaction.</title>
        <authorList>
            <person name="Foth B.J."/>
            <person name="Tsai I.J."/>
            <person name="Reid A.J."/>
            <person name="Bancroft A.J."/>
            <person name="Nichol S."/>
            <person name="Tracey A."/>
            <person name="Holroyd N."/>
            <person name="Cotton J.A."/>
            <person name="Stanley E.J."/>
            <person name="Zarowiecki M."/>
            <person name="Liu J.Z."/>
            <person name="Huckvale T."/>
            <person name="Cooper P.J."/>
            <person name="Grencis R.K."/>
            <person name="Berriman M."/>
        </authorList>
    </citation>
    <scope>NUCLEOTIDE SEQUENCE [LARGE SCALE GENOMIC DNA]</scope>
</reference>
<evidence type="ECO:0000313" key="2">
    <source>
        <dbReference type="EMBL" id="CDW56796.1"/>
    </source>
</evidence>
<feature type="region of interest" description="Disordered" evidence="1">
    <location>
        <begin position="1"/>
        <end position="29"/>
    </location>
</feature>
<keyword evidence="3" id="KW-1185">Reference proteome</keyword>
<sequence>MHIHVPSASCYTPREKHWSSGGQAQKKPYPSFLQSEGKLEFFSRKPVKSVFIQKATVESVNIKATDLSVVIEKATNQADFITSAANSSCSIKGAPDNYSLFQKEESPASHN</sequence>
<accession>A0A077Z9A0</accession>
<dbReference type="EMBL" id="HG806079">
    <property type="protein sequence ID" value="CDW56796.1"/>
    <property type="molecule type" value="Genomic_DNA"/>
</dbReference>
<evidence type="ECO:0000256" key="1">
    <source>
        <dbReference type="SAM" id="MobiDB-lite"/>
    </source>
</evidence>
<name>A0A077Z9A0_TRITR</name>
<organism evidence="2 3">
    <name type="scientific">Trichuris trichiura</name>
    <name type="common">Whipworm</name>
    <name type="synonym">Trichocephalus trichiurus</name>
    <dbReference type="NCBI Taxonomy" id="36087"/>
    <lineage>
        <taxon>Eukaryota</taxon>
        <taxon>Metazoa</taxon>
        <taxon>Ecdysozoa</taxon>
        <taxon>Nematoda</taxon>
        <taxon>Enoplea</taxon>
        <taxon>Dorylaimia</taxon>
        <taxon>Trichinellida</taxon>
        <taxon>Trichuridae</taxon>
        <taxon>Trichuris</taxon>
    </lineage>
</organism>
<evidence type="ECO:0000313" key="3">
    <source>
        <dbReference type="Proteomes" id="UP000030665"/>
    </source>
</evidence>